<evidence type="ECO:0000256" key="5">
    <source>
        <dbReference type="ARBA" id="ARBA00037974"/>
    </source>
</evidence>
<dbReference type="CDD" id="cd00609">
    <property type="entry name" value="AAT_like"/>
    <property type="match status" value="1"/>
</dbReference>
<keyword evidence="6" id="KW-0812">Transmembrane</keyword>
<keyword evidence="6" id="KW-0472">Membrane</keyword>
<dbReference type="NCBIfam" id="TIGR04350">
    <property type="entry name" value="C_S_lyase_PatB"/>
    <property type="match status" value="1"/>
</dbReference>
<comment type="caution">
    <text evidence="8">The sequence shown here is derived from an EMBL/GenBank/DDBJ whole genome shotgun (WGS) entry which is preliminary data.</text>
</comment>
<dbReference type="InterPro" id="IPR015422">
    <property type="entry name" value="PyrdxlP-dep_Trfase_small"/>
</dbReference>
<protein>
    <recommendedName>
        <fullName evidence="2">cysteine-S-conjugate beta-lyase</fullName>
        <ecNumber evidence="2">4.4.1.13</ecNumber>
    </recommendedName>
</protein>
<dbReference type="InterPro" id="IPR004839">
    <property type="entry name" value="Aminotransferase_I/II_large"/>
</dbReference>
<evidence type="ECO:0000256" key="6">
    <source>
        <dbReference type="SAM" id="Phobius"/>
    </source>
</evidence>
<dbReference type="EC" id="4.4.1.13" evidence="2"/>
<dbReference type="InterPro" id="IPR027619">
    <property type="entry name" value="C-S_lyase_PatB-like"/>
</dbReference>
<dbReference type="PANTHER" id="PTHR43525:SF1">
    <property type="entry name" value="PROTEIN MALY"/>
    <property type="match status" value="1"/>
</dbReference>
<evidence type="ECO:0000256" key="1">
    <source>
        <dbReference type="ARBA" id="ARBA00001933"/>
    </source>
</evidence>
<dbReference type="Gene3D" id="3.90.1150.10">
    <property type="entry name" value="Aspartate Aminotransferase, domain 1"/>
    <property type="match status" value="1"/>
</dbReference>
<evidence type="ECO:0000313" key="9">
    <source>
        <dbReference type="Proteomes" id="UP001228403"/>
    </source>
</evidence>
<dbReference type="SUPFAM" id="SSF53383">
    <property type="entry name" value="PLP-dependent transferases"/>
    <property type="match status" value="1"/>
</dbReference>
<evidence type="ECO:0000256" key="3">
    <source>
        <dbReference type="ARBA" id="ARBA00022898"/>
    </source>
</evidence>
<keyword evidence="3" id="KW-0663">Pyridoxal phosphate</keyword>
<comment type="similarity">
    <text evidence="5">Belongs to the class-II pyridoxal-phosphate-dependent aminotransferase family. MalY/PatB cystathionine beta-lyase subfamily.</text>
</comment>
<dbReference type="PANTHER" id="PTHR43525">
    <property type="entry name" value="PROTEIN MALY"/>
    <property type="match status" value="1"/>
</dbReference>
<evidence type="ECO:0000313" key="8">
    <source>
        <dbReference type="EMBL" id="MDM8145925.1"/>
    </source>
</evidence>
<reference evidence="9" key="2">
    <citation type="submission" date="2023-07" db="EMBL/GenBank/DDBJ databases">
        <title>Identification and characterization of horizontal gene transfer across gut microbiota members of farm animals based on homology search.</title>
        <authorList>
            <person name="Schwarzerova J."/>
            <person name="Nykrynova M."/>
            <person name="Jureckova K."/>
            <person name="Cejkova D."/>
            <person name="Rychlik I."/>
        </authorList>
    </citation>
    <scope>NUCLEOTIDE SEQUENCE [LARGE SCALE GENOMIC DNA]</scope>
    <source>
        <strain evidence="9">ET4</strain>
    </source>
</reference>
<dbReference type="Pfam" id="PF00155">
    <property type="entry name" value="Aminotran_1_2"/>
    <property type="match status" value="1"/>
</dbReference>
<keyword evidence="6" id="KW-1133">Transmembrane helix</keyword>
<proteinExistence type="inferred from homology"/>
<dbReference type="EMBL" id="JAUDCF010000018">
    <property type="protein sequence ID" value="MDM8145925.1"/>
    <property type="molecule type" value="Genomic_DNA"/>
</dbReference>
<evidence type="ECO:0000259" key="7">
    <source>
        <dbReference type="Pfam" id="PF00155"/>
    </source>
</evidence>
<feature type="transmembrane region" description="Helical" evidence="6">
    <location>
        <begin position="85"/>
        <end position="104"/>
    </location>
</feature>
<organism evidence="8 9">
    <name type="scientific">Bacteroides eggerthii</name>
    <dbReference type="NCBI Taxonomy" id="28111"/>
    <lineage>
        <taxon>Bacteria</taxon>
        <taxon>Pseudomonadati</taxon>
        <taxon>Bacteroidota</taxon>
        <taxon>Bacteroidia</taxon>
        <taxon>Bacteroidales</taxon>
        <taxon>Bacteroidaceae</taxon>
        <taxon>Bacteroides</taxon>
    </lineage>
</organism>
<dbReference type="InterPro" id="IPR015424">
    <property type="entry name" value="PyrdxlP-dep_Trfase"/>
</dbReference>
<dbReference type="Proteomes" id="UP001228403">
    <property type="component" value="Unassembled WGS sequence"/>
</dbReference>
<dbReference type="InterPro" id="IPR015421">
    <property type="entry name" value="PyrdxlP-dep_Trfase_major"/>
</dbReference>
<dbReference type="InterPro" id="IPR051798">
    <property type="entry name" value="Class-II_PLP-Dep_Aminotrans"/>
</dbReference>
<gene>
    <name evidence="8" type="ORF">QUW02_08330</name>
</gene>
<keyword evidence="9" id="KW-1185">Reference proteome</keyword>
<feature type="domain" description="Aminotransferase class I/classII large" evidence="7">
    <location>
        <begin position="34"/>
        <end position="379"/>
    </location>
</feature>
<evidence type="ECO:0000256" key="4">
    <source>
        <dbReference type="ARBA" id="ARBA00023239"/>
    </source>
</evidence>
<keyword evidence="4 8" id="KW-0456">Lyase</keyword>
<sequence>MKYNFDEVIPRRGSNSIKWDTDCCPDMLPMWIADMDFRLAPKIKEAVARRLEQGVFGYAHIPDAFYDAIINWFDRRHQVRIEREWILYTIGVVPALATAVTALTKPGDGVLIQPPVYNHFYSCIEGNNRRLVESPLRYEDGRYTVDWENLEQKASDPNVKLMIICNPHNPAGRVWTREELIRMGEICLRHDVFIVSDEIHCELVSPGFTYTPFASLSEELRNHSVICSSPSKAFNLAGFQVANIFVPNPQLREKLNAVLMGMDIESLNCFAVEALIAAYNESEDWLDELNVYIHENYLFMKNFVETNMPDLYLVPLEGTYLAWLDCRVLNKTSEEMNNDLKSKYCLWLNSGTMYGTAGDGFLRWNLACPRSILEEGLNRFLKYYQEHK</sequence>
<comment type="cofactor">
    <cofactor evidence="1">
        <name>pyridoxal 5'-phosphate</name>
        <dbReference type="ChEBI" id="CHEBI:597326"/>
    </cofactor>
</comment>
<reference evidence="8 9" key="1">
    <citation type="submission" date="2023-06" db="EMBL/GenBank/DDBJ databases">
        <authorList>
            <person name="Zeman M."/>
            <person name="Kubasova T."/>
            <person name="Jahodarova E."/>
            <person name="Nykrynova M."/>
            <person name="Rychlik I."/>
        </authorList>
    </citation>
    <scope>NUCLEOTIDE SEQUENCE [LARGE SCALE GENOMIC DNA]</scope>
    <source>
        <strain evidence="8 9">ET4</strain>
    </source>
</reference>
<accession>A0ABT7U5X0</accession>
<name>A0ABT7U5X0_9BACE</name>
<dbReference type="Gene3D" id="3.40.640.10">
    <property type="entry name" value="Type I PLP-dependent aspartate aminotransferase-like (Major domain)"/>
    <property type="match status" value="1"/>
</dbReference>
<evidence type="ECO:0000256" key="2">
    <source>
        <dbReference type="ARBA" id="ARBA00012224"/>
    </source>
</evidence>
<dbReference type="GO" id="GO:0047804">
    <property type="term" value="F:cysteine-S-conjugate beta-lyase activity"/>
    <property type="evidence" value="ECO:0007669"/>
    <property type="project" value="UniProtKB-EC"/>
</dbReference>